<evidence type="ECO:0000259" key="3">
    <source>
        <dbReference type="PROSITE" id="PS50977"/>
    </source>
</evidence>
<dbReference type="PROSITE" id="PS50977">
    <property type="entry name" value="HTH_TETR_2"/>
    <property type="match status" value="1"/>
</dbReference>
<evidence type="ECO:0000313" key="4">
    <source>
        <dbReference type="EMBL" id="EGV50102.1"/>
    </source>
</evidence>
<keyword evidence="1 2" id="KW-0238">DNA-binding</keyword>
<evidence type="ECO:0000313" key="5">
    <source>
        <dbReference type="Proteomes" id="UP000004491"/>
    </source>
</evidence>
<dbReference type="EMBL" id="AFOC01000108">
    <property type="protein sequence ID" value="EGV50102.1"/>
    <property type="molecule type" value="Genomic_DNA"/>
</dbReference>
<dbReference type="Proteomes" id="UP000004491">
    <property type="component" value="Unassembled WGS sequence"/>
</dbReference>
<keyword evidence="5" id="KW-1185">Reference proteome</keyword>
<accession>G2DGZ6</accession>
<dbReference type="Pfam" id="PF00440">
    <property type="entry name" value="TetR_N"/>
    <property type="match status" value="1"/>
</dbReference>
<evidence type="ECO:0000256" key="2">
    <source>
        <dbReference type="PROSITE-ProRule" id="PRU00335"/>
    </source>
</evidence>
<comment type="caution">
    <text evidence="4">The sequence shown here is derived from an EMBL/GenBank/DDBJ whole genome shotgun (WGS) entry which is preliminary data.</text>
</comment>
<organism evidence="4 5">
    <name type="scientific">endosymbiont of Riftia pachyptila</name>
    <name type="common">vent Ph05</name>
    <dbReference type="NCBI Taxonomy" id="1048808"/>
    <lineage>
        <taxon>Bacteria</taxon>
        <taxon>Pseudomonadati</taxon>
        <taxon>Pseudomonadota</taxon>
        <taxon>Gammaproteobacteria</taxon>
        <taxon>sulfur-oxidizing symbionts</taxon>
    </lineage>
</organism>
<dbReference type="PANTHER" id="PTHR43479:SF11">
    <property type="entry name" value="ACREF_ENVCD OPERON REPRESSOR-RELATED"/>
    <property type="match status" value="1"/>
</dbReference>
<protein>
    <submittedName>
        <fullName evidence="4">Transcriptional regulator, TetR family</fullName>
    </submittedName>
</protein>
<feature type="DNA-binding region" description="H-T-H motif" evidence="2">
    <location>
        <begin position="28"/>
        <end position="47"/>
    </location>
</feature>
<dbReference type="GO" id="GO:0003677">
    <property type="term" value="F:DNA binding"/>
    <property type="evidence" value="ECO:0007669"/>
    <property type="project" value="UniProtKB-UniRule"/>
</dbReference>
<reference evidence="4" key="1">
    <citation type="journal article" date="2011" name="ISME J.">
        <title>The endosymbionts of the deep-sea tubeworms Riftia pachyptila and Tevnia jerichonana share an identical physiology as revealed by proteogenomic analyses.</title>
        <authorList>
            <person name="Gardebrecht A."/>
            <person name="Markert S."/>
            <person name="Felbeck H."/>
            <person name="Thuermer A."/>
            <person name="Albrecht D."/>
            <person name="Wollherr A."/>
            <person name="Kabisch J."/>
            <person name="Lehmann R."/>
            <person name="Daniel R."/>
            <person name="Liesegang H."/>
            <person name="Hecker M."/>
            <person name="Sievert S.M."/>
            <person name="Schweder T."/>
        </authorList>
    </citation>
    <scope>NUCLEOTIDE SEQUENCE [LARGE SCALE GENOMIC DNA]</scope>
</reference>
<dbReference type="PRINTS" id="PR00455">
    <property type="entry name" value="HTHTETR"/>
</dbReference>
<dbReference type="InterPro" id="IPR009057">
    <property type="entry name" value="Homeodomain-like_sf"/>
</dbReference>
<dbReference type="AlphaFoldDB" id="G2DGZ6"/>
<dbReference type="RefSeq" id="WP_005965921.1">
    <property type="nucleotide sequence ID" value="NZ_AFOC01000108.1"/>
</dbReference>
<sequence length="105" mass="12163">MNADRDTRRLILKSARDLIYSRSYSEVGVAAICERAGIKKGSFYHFFPSKRDLTLAVIDEFFVELKQQIFNRPLPPICHHYSACCGWWSLVICSRKRSPRLSARP</sequence>
<dbReference type="PATRIC" id="fig|1048808.3.peg.2937"/>
<feature type="domain" description="HTH tetR-type" evidence="3">
    <location>
        <begin position="5"/>
        <end position="65"/>
    </location>
</feature>
<gene>
    <name evidence="4" type="ORF">Rifp1Sym_ec00030</name>
</gene>
<proteinExistence type="predicted"/>
<dbReference type="Gene3D" id="1.10.357.10">
    <property type="entry name" value="Tetracycline Repressor, domain 2"/>
    <property type="match status" value="1"/>
</dbReference>
<dbReference type="SUPFAM" id="SSF46689">
    <property type="entry name" value="Homeodomain-like"/>
    <property type="match status" value="1"/>
</dbReference>
<dbReference type="InterPro" id="IPR050624">
    <property type="entry name" value="HTH-type_Tx_Regulator"/>
</dbReference>
<evidence type="ECO:0000256" key="1">
    <source>
        <dbReference type="ARBA" id="ARBA00023125"/>
    </source>
</evidence>
<dbReference type="PANTHER" id="PTHR43479">
    <property type="entry name" value="ACREF/ENVCD OPERON REPRESSOR-RELATED"/>
    <property type="match status" value="1"/>
</dbReference>
<name>G2DGZ6_9GAMM</name>
<dbReference type="InterPro" id="IPR001647">
    <property type="entry name" value="HTH_TetR"/>
</dbReference>